<proteinExistence type="predicted"/>
<dbReference type="SUPFAM" id="SSF47336">
    <property type="entry name" value="ACP-like"/>
    <property type="match status" value="1"/>
</dbReference>
<dbReference type="Gene3D" id="1.10.1200.10">
    <property type="entry name" value="ACP-like"/>
    <property type="match status" value="1"/>
</dbReference>
<reference evidence="2 3" key="1">
    <citation type="submission" date="2023-07" db="EMBL/GenBank/DDBJ databases">
        <title>Sorghum-associated microbial communities from plants grown in Nebraska, USA.</title>
        <authorList>
            <person name="Schachtman D."/>
        </authorList>
    </citation>
    <scope>NUCLEOTIDE SEQUENCE [LARGE SCALE GENOMIC DNA]</scope>
    <source>
        <strain evidence="2 3">DS1781</strain>
    </source>
</reference>
<dbReference type="Pfam" id="PF00550">
    <property type="entry name" value="PP-binding"/>
    <property type="match status" value="1"/>
</dbReference>
<gene>
    <name evidence="2" type="ORF">J2739_000184</name>
</gene>
<sequence>MAPREDGHRPMSSLKELQDLIQEKYGIEPAALDPHASMRDKGFDSLTLVEFVFAVEDHFKISMPDHDVNVDTLAELAAVVDRTLGAQAVPAPGK</sequence>
<comment type="caution">
    <text evidence="2">The sequence shown here is derived from an EMBL/GenBank/DDBJ whole genome shotgun (WGS) entry which is preliminary data.</text>
</comment>
<organism evidence="2 3">
    <name type="scientific">Variovorax soli</name>
    <dbReference type="NCBI Taxonomy" id="376815"/>
    <lineage>
        <taxon>Bacteria</taxon>
        <taxon>Pseudomonadati</taxon>
        <taxon>Pseudomonadota</taxon>
        <taxon>Betaproteobacteria</taxon>
        <taxon>Burkholderiales</taxon>
        <taxon>Comamonadaceae</taxon>
        <taxon>Variovorax</taxon>
    </lineage>
</organism>
<dbReference type="RefSeq" id="WP_309897819.1">
    <property type="nucleotide sequence ID" value="NZ_JAVDRF010000001.1"/>
</dbReference>
<keyword evidence="3" id="KW-1185">Reference proteome</keyword>
<evidence type="ECO:0000259" key="1">
    <source>
        <dbReference type="PROSITE" id="PS50075"/>
    </source>
</evidence>
<feature type="domain" description="Carrier" evidence="1">
    <location>
        <begin position="11"/>
        <end position="87"/>
    </location>
</feature>
<dbReference type="PROSITE" id="PS50075">
    <property type="entry name" value="CARRIER"/>
    <property type="match status" value="1"/>
</dbReference>
<name>A0ABU1N7M1_9BURK</name>
<evidence type="ECO:0000313" key="2">
    <source>
        <dbReference type="EMBL" id="MDR6534424.1"/>
    </source>
</evidence>
<accession>A0ABU1N7M1</accession>
<dbReference type="Proteomes" id="UP001184230">
    <property type="component" value="Unassembled WGS sequence"/>
</dbReference>
<dbReference type="InterPro" id="IPR036736">
    <property type="entry name" value="ACP-like_sf"/>
</dbReference>
<protein>
    <submittedName>
        <fullName evidence="2">Acyl carrier protein</fullName>
    </submittedName>
</protein>
<evidence type="ECO:0000313" key="3">
    <source>
        <dbReference type="Proteomes" id="UP001184230"/>
    </source>
</evidence>
<dbReference type="InterPro" id="IPR009081">
    <property type="entry name" value="PP-bd_ACP"/>
</dbReference>
<dbReference type="EMBL" id="JAVDRF010000001">
    <property type="protein sequence ID" value="MDR6534424.1"/>
    <property type="molecule type" value="Genomic_DNA"/>
</dbReference>